<dbReference type="EMBL" id="JAVDPF010000034">
    <property type="protein sequence ID" value="KAL1869508.1"/>
    <property type="molecule type" value="Genomic_DNA"/>
</dbReference>
<evidence type="ECO:0000256" key="2">
    <source>
        <dbReference type="SAM" id="SignalP"/>
    </source>
</evidence>
<comment type="caution">
    <text evidence="3">The sequence shown here is derived from an EMBL/GenBank/DDBJ whole genome shotgun (WGS) entry which is preliminary data.</text>
</comment>
<dbReference type="PANTHER" id="PTHR35340">
    <property type="entry name" value="PQQ ENZYME REPEAT PROTEIN-RELATED"/>
    <property type="match status" value="1"/>
</dbReference>
<feature type="chain" id="PRO_5045871018" description="ASST-domain-containing protein" evidence="2">
    <location>
        <begin position="23"/>
        <end position="607"/>
    </location>
</feature>
<keyword evidence="1" id="KW-0472">Membrane</keyword>
<keyword evidence="4" id="KW-1185">Reference proteome</keyword>
<keyword evidence="1" id="KW-1133">Transmembrane helix</keyword>
<gene>
    <name evidence="3" type="ORF">Plec18167_007806</name>
</gene>
<keyword evidence="1" id="KW-0812">Transmembrane</keyword>
<accession>A0ABR3X0N3</accession>
<name>A0ABR3X0N3_9EURO</name>
<reference evidence="3 4" key="1">
    <citation type="journal article" date="2024" name="IMA Fungus">
        <title>IMA Genome - F19 : A genome assembly and annotation guide to empower mycologists, including annotated draft genome sequences of Ceratocystis pirilliformis, Diaporthe australafricana, Fusarium ophioides, Paecilomyces lecythidis, and Sporothrix stenoceras.</title>
        <authorList>
            <person name="Aylward J."/>
            <person name="Wilson A.M."/>
            <person name="Visagie C.M."/>
            <person name="Spraker J."/>
            <person name="Barnes I."/>
            <person name="Buitendag C."/>
            <person name="Ceriani C."/>
            <person name="Del Mar Angel L."/>
            <person name="du Plessis D."/>
            <person name="Fuchs T."/>
            <person name="Gasser K."/>
            <person name="Kramer D."/>
            <person name="Li W."/>
            <person name="Munsamy K."/>
            <person name="Piso A."/>
            <person name="Price J.L."/>
            <person name="Sonnekus B."/>
            <person name="Thomas C."/>
            <person name="van der Nest A."/>
            <person name="van Dijk A."/>
            <person name="van Heerden A."/>
            <person name="van Vuuren N."/>
            <person name="Yilmaz N."/>
            <person name="Duong T.A."/>
            <person name="van der Merwe N.A."/>
            <person name="Wingfield M.J."/>
            <person name="Wingfield B.D."/>
        </authorList>
    </citation>
    <scope>NUCLEOTIDE SEQUENCE [LARGE SCALE GENOMIC DNA]</scope>
    <source>
        <strain evidence="3 4">CMW 18167</strain>
    </source>
</reference>
<organism evidence="3 4">
    <name type="scientific">Paecilomyces lecythidis</name>
    <dbReference type="NCBI Taxonomy" id="3004212"/>
    <lineage>
        <taxon>Eukaryota</taxon>
        <taxon>Fungi</taxon>
        <taxon>Dikarya</taxon>
        <taxon>Ascomycota</taxon>
        <taxon>Pezizomycotina</taxon>
        <taxon>Eurotiomycetes</taxon>
        <taxon>Eurotiomycetidae</taxon>
        <taxon>Eurotiales</taxon>
        <taxon>Thermoascaceae</taxon>
        <taxon>Paecilomyces</taxon>
    </lineage>
</organism>
<dbReference type="PANTHER" id="PTHR35340:SF5">
    <property type="entry name" value="ASST-DOMAIN-CONTAINING PROTEIN"/>
    <property type="match status" value="1"/>
</dbReference>
<evidence type="ECO:0000256" key="1">
    <source>
        <dbReference type="SAM" id="Phobius"/>
    </source>
</evidence>
<feature type="transmembrane region" description="Helical" evidence="1">
    <location>
        <begin position="525"/>
        <end position="550"/>
    </location>
</feature>
<dbReference type="InterPro" id="IPR053143">
    <property type="entry name" value="Arylsulfate_ST"/>
</dbReference>
<sequence>MPGHLNLSYVLCLAVLISSALADVGAYYGSNEYEKGELGEWPQQTYHSSRIIGPVVDFLQHSDRCDDGLYTMLSLRGSKVPSPGPMILDGKGNLVWTAEGYVQPYALAKYTYKGNDYLTFWVGNDEIGHGEGMYYMLDSSYEEAFKVSAANGLRGDLHEFHITRDETAVITIYEIIQANLTSMYGPEEGWIWDGLFQELDIETGEALFQWRASEHFEFTEGYVARVGSGESEDRPWDFFHINSVDKDSKGNFLISTRYMSCLAYIDGKTGEIIWKLGGKKNMFKDLSGGAATNISWQHHARWVDNETAITLFDNASRGPADPEHISRGLYLDVDQEKMTVKVRHEYWNPHNISSQSQGSLQLLDSGNVLIGYGANPAWTEFSVDGEVLCDVHFGPQFNFDTGEVLSYRALKHSWVGFPKTDPEIALQGNTTYVSWNGATEVVTWVLEGADSSGADDEEYLTIDSRPKEGFETEIPIPPDNVHRFIRISGQDANRDILGSTLTLEWDPSHNITTSSLDIQATNNKWLMFFSTAFSTTIFLVIAWWASMRLLDHFRRQKKRKQRLLRGDLQDLAADEELSEDEIGHSVEFSLLQNADIHYDIRPLDELR</sequence>
<dbReference type="Pfam" id="PF14269">
    <property type="entry name" value="Arylsulfotran_2"/>
    <property type="match status" value="1"/>
</dbReference>
<feature type="signal peptide" evidence="2">
    <location>
        <begin position="1"/>
        <end position="22"/>
    </location>
</feature>
<evidence type="ECO:0000313" key="3">
    <source>
        <dbReference type="EMBL" id="KAL1869508.1"/>
    </source>
</evidence>
<dbReference type="InterPro" id="IPR039535">
    <property type="entry name" value="ASST-like"/>
</dbReference>
<dbReference type="Proteomes" id="UP001583193">
    <property type="component" value="Unassembled WGS sequence"/>
</dbReference>
<keyword evidence="2" id="KW-0732">Signal</keyword>
<evidence type="ECO:0008006" key="5">
    <source>
        <dbReference type="Google" id="ProtNLM"/>
    </source>
</evidence>
<proteinExistence type="predicted"/>
<protein>
    <recommendedName>
        <fullName evidence="5">ASST-domain-containing protein</fullName>
    </recommendedName>
</protein>
<evidence type="ECO:0000313" key="4">
    <source>
        <dbReference type="Proteomes" id="UP001583193"/>
    </source>
</evidence>